<organism evidence="3 4">
    <name type="scientific">Echinicola soli</name>
    <dbReference type="NCBI Taxonomy" id="2591634"/>
    <lineage>
        <taxon>Bacteria</taxon>
        <taxon>Pseudomonadati</taxon>
        <taxon>Bacteroidota</taxon>
        <taxon>Cytophagia</taxon>
        <taxon>Cytophagales</taxon>
        <taxon>Cyclobacteriaceae</taxon>
        <taxon>Echinicola</taxon>
    </lineage>
</organism>
<evidence type="ECO:0000313" key="3">
    <source>
        <dbReference type="EMBL" id="QDH81044.1"/>
    </source>
</evidence>
<feature type="signal peptide" evidence="2">
    <location>
        <begin position="1"/>
        <end position="22"/>
    </location>
</feature>
<keyword evidence="4" id="KW-1185">Reference proteome</keyword>
<name>A0A514CMV7_9BACT</name>
<dbReference type="InterPro" id="IPR032286">
    <property type="entry name" value="DUF4837"/>
</dbReference>
<gene>
    <name evidence="3" type="ORF">FKX85_19135</name>
</gene>
<dbReference type="Pfam" id="PF16125">
    <property type="entry name" value="DUF4837"/>
    <property type="match status" value="1"/>
</dbReference>
<evidence type="ECO:0000256" key="2">
    <source>
        <dbReference type="SAM" id="SignalP"/>
    </source>
</evidence>
<dbReference type="EMBL" id="CP041253">
    <property type="protein sequence ID" value="QDH81044.1"/>
    <property type="molecule type" value="Genomic_DNA"/>
</dbReference>
<sequence>MNKKNSLFLALFILAASILVSCQDGKNGSNSNKPKARGASGEILLVIDSVKYKGPVGDALKGIFEEDIKGLVRQETLFDMRKVDPRSMTRILKMAYNIVYVTTFDDKKAGSRMISNQFSPASKEKAAADPSLFMLRNEDEFAQGQEVVYLFGNTEEELINNLRKNKDKLQNLFEVRERNRLGDAILERTSGKVQSKGKEILGLNLKIPASYQYVKEEENFLWARQPTPTTQRADISLIFYQTDYTSEEQVFPENIIKLRDEILKTRVFGDPEKPTSYLETEKQIVPSFRNMQIDGHYAIEMRGQWKTHTISMGGSFVSYTIVDEAKGKLYYLEGFLYYPNETHKKALREIEAILMATTFPEDNSN</sequence>
<feature type="chain" id="PRO_5021772953" evidence="2">
    <location>
        <begin position="23"/>
        <end position="365"/>
    </location>
</feature>
<dbReference type="RefSeq" id="WP_141616259.1">
    <property type="nucleotide sequence ID" value="NZ_CP041253.1"/>
</dbReference>
<evidence type="ECO:0000313" key="4">
    <source>
        <dbReference type="Proteomes" id="UP000316614"/>
    </source>
</evidence>
<keyword evidence="1" id="KW-0175">Coiled coil</keyword>
<evidence type="ECO:0000256" key="1">
    <source>
        <dbReference type="SAM" id="Coils"/>
    </source>
</evidence>
<dbReference type="AlphaFoldDB" id="A0A514CMV7"/>
<proteinExistence type="predicted"/>
<accession>A0A514CMV7</accession>
<feature type="coiled-coil region" evidence="1">
    <location>
        <begin position="152"/>
        <end position="179"/>
    </location>
</feature>
<reference evidence="3 4" key="1">
    <citation type="submission" date="2019-06" db="EMBL/GenBank/DDBJ databases">
        <title>Echinicola alkalisoli sp. nov. isolated from saline soil.</title>
        <authorList>
            <person name="Sun J.-Q."/>
            <person name="Xu L."/>
        </authorList>
    </citation>
    <scope>NUCLEOTIDE SEQUENCE [LARGE SCALE GENOMIC DNA]</scope>
    <source>
        <strain evidence="3 4">LN3S3</strain>
    </source>
</reference>
<dbReference type="Proteomes" id="UP000316614">
    <property type="component" value="Chromosome"/>
</dbReference>
<protein>
    <submittedName>
        <fullName evidence="3">DUF4837 family protein</fullName>
    </submittedName>
</protein>
<dbReference type="OrthoDB" id="1115230at2"/>
<dbReference type="PROSITE" id="PS51257">
    <property type="entry name" value="PROKAR_LIPOPROTEIN"/>
    <property type="match status" value="1"/>
</dbReference>
<dbReference type="KEGG" id="echi:FKX85_19135"/>
<keyword evidence="2" id="KW-0732">Signal</keyword>